<name>A0ABD3F9V6_9STRA</name>
<evidence type="ECO:0000313" key="2">
    <source>
        <dbReference type="EMBL" id="KAL3662486.1"/>
    </source>
</evidence>
<dbReference type="EMBL" id="JBIMZQ010000031">
    <property type="protein sequence ID" value="KAL3662486.1"/>
    <property type="molecule type" value="Genomic_DNA"/>
</dbReference>
<dbReference type="Proteomes" id="UP001632037">
    <property type="component" value="Unassembled WGS sequence"/>
</dbReference>
<gene>
    <name evidence="2" type="ORF">V7S43_012341</name>
</gene>
<organism evidence="2 3">
    <name type="scientific">Phytophthora oleae</name>
    <dbReference type="NCBI Taxonomy" id="2107226"/>
    <lineage>
        <taxon>Eukaryota</taxon>
        <taxon>Sar</taxon>
        <taxon>Stramenopiles</taxon>
        <taxon>Oomycota</taxon>
        <taxon>Peronosporomycetes</taxon>
        <taxon>Peronosporales</taxon>
        <taxon>Peronosporaceae</taxon>
        <taxon>Phytophthora</taxon>
    </lineage>
</organism>
<feature type="region of interest" description="Disordered" evidence="1">
    <location>
        <begin position="1"/>
        <end position="61"/>
    </location>
</feature>
<evidence type="ECO:0000313" key="3">
    <source>
        <dbReference type="Proteomes" id="UP001632037"/>
    </source>
</evidence>
<sequence>MPYPVKKTLQKNDCFKKKKKHSEMNEAKGKRTARATLEARKRARVAPATTANSSAPAQESAGLTVASLAGSVDAPLPVSLPVLLATAPTATPLQVEAGVKDSPLGQTQSCSTRLASC</sequence>
<dbReference type="AlphaFoldDB" id="A0ABD3F9V6"/>
<comment type="caution">
    <text evidence="2">The sequence shown here is derived from an EMBL/GenBank/DDBJ whole genome shotgun (WGS) entry which is preliminary data.</text>
</comment>
<keyword evidence="3" id="KW-1185">Reference proteome</keyword>
<evidence type="ECO:0000256" key="1">
    <source>
        <dbReference type="SAM" id="MobiDB-lite"/>
    </source>
</evidence>
<proteinExistence type="predicted"/>
<protein>
    <submittedName>
        <fullName evidence="2">Uncharacterized protein</fullName>
    </submittedName>
</protein>
<feature type="compositionally biased region" description="Low complexity" evidence="1">
    <location>
        <begin position="46"/>
        <end position="57"/>
    </location>
</feature>
<reference evidence="2 3" key="1">
    <citation type="submission" date="2024-09" db="EMBL/GenBank/DDBJ databases">
        <title>Genome sequencing and assembly of Phytophthora oleae, isolate VK10A, causative agent of rot of olive drupes.</title>
        <authorList>
            <person name="Conti Taguali S."/>
            <person name="Riolo M."/>
            <person name="La Spada F."/>
            <person name="Cacciola S.O."/>
            <person name="Dionisio G."/>
        </authorList>
    </citation>
    <scope>NUCLEOTIDE SEQUENCE [LARGE SCALE GENOMIC DNA]</scope>
    <source>
        <strain evidence="2 3">VK10A</strain>
    </source>
</reference>
<accession>A0ABD3F9V6</accession>